<sequence>MLVIALYRGDLYNIKERQRSMKGGFIVYKNKLKFGFEYDKLIEAIDQMYEGFLLSDLDGRIIYANKAVANTAGASLEEIVGKTPKEMEDDGSIIQQSTKVMSEAPITMIHKLRTGPEIFITSKPIYDESGSIICFTANYHNLKTLNYLNRLHDSTSNTINIYSESYRDKRIKGWIGNSNITNQLKDKVMKVANTEAMVLITGESGVGKEVVASNIQQLSPRKDKPYIQINCGAIPRELIEAELFGYEKGAFTGADATKKGFFEEANGGTVLLDEIGEMPLNLQVKLLRVIQTNKVTRVGGTKDISLNVRFIASTNKDLLASVKQGEFREDLYYRLNVIPINVPSLKERKDDIFPLCDYFLQKHNKKHEVEKKFAPETLQLFQEYHWPGNVRQLENMIERLVIITEEDVIAPPHIPSELKIKHNFSSLDNIKPLKDAREEAEMNMISMAIQKYGTIRKAARYLEVDHSTIVRKMKKYNINL</sequence>
<keyword evidence="5" id="KW-0238">DNA-binding</keyword>
<dbReference type="PROSITE" id="PS00676">
    <property type="entry name" value="SIGMA54_INTERACT_2"/>
    <property type="match status" value="1"/>
</dbReference>
<dbReference type="SMART" id="SM00091">
    <property type="entry name" value="PAS"/>
    <property type="match status" value="1"/>
</dbReference>
<dbReference type="Pfam" id="PF18024">
    <property type="entry name" value="HTH_50"/>
    <property type="match status" value="1"/>
</dbReference>
<dbReference type="InterPro" id="IPR025944">
    <property type="entry name" value="Sigma_54_int_dom_CS"/>
</dbReference>
<dbReference type="InterPro" id="IPR003593">
    <property type="entry name" value="AAA+_ATPase"/>
</dbReference>
<dbReference type="InterPro" id="IPR002078">
    <property type="entry name" value="Sigma_54_int"/>
</dbReference>
<dbReference type="Gene3D" id="1.10.8.60">
    <property type="match status" value="1"/>
</dbReference>
<feature type="domain" description="PAS" evidence="9">
    <location>
        <begin position="37"/>
        <end position="83"/>
    </location>
</feature>
<evidence type="ECO:0000256" key="6">
    <source>
        <dbReference type="ARBA" id="ARBA00023163"/>
    </source>
</evidence>
<keyword evidence="4" id="KW-0805">Transcription regulation</keyword>
<dbReference type="PROSITE" id="PS50045">
    <property type="entry name" value="SIGMA54_INTERACT_4"/>
    <property type="match status" value="1"/>
</dbReference>
<evidence type="ECO:0000313" key="11">
    <source>
        <dbReference type="Proteomes" id="UP000319756"/>
    </source>
</evidence>
<name>A0A514LF75_9BACI</name>
<dbReference type="FunFam" id="3.40.50.300:FF:000006">
    <property type="entry name" value="DNA-binding transcriptional regulator NtrC"/>
    <property type="match status" value="1"/>
</dbReference>
<dbReference type="InterPro" id="IPR027417">
    <property type="entry name" value="P-loop_NTPase"/>
</dbReference>
<dbReference type="InterPro" id="IPR035965">
    <property type="entry name" value="PAS-like_dom_sf"/>
</dbReference>
<evidence type="ECO:0000256" key="7">
    <source>
        <dbReference type="ARBA" id="ARBA00029500"/>
    </source>
</evidence>
<dbReference type="Gene3D" id="3.30.450.20">
    <property type="entry name" value="PAS domain"/>
    <property type="match status" value="1"/>
</dbReference>
<dbReference type="InterPro" id="IPR025662">
    <property type="entry name" value="Sigma_54_int_dom_ATP-bd_1"/>
</dbReference>
<dbReference type="PANTHER" id="PTHR32071">
    <property type="entry name" value="TRANSCRIPTIONAL REGULATORY PROTEIN"/>
    <property type="match status" value="1"/>
</dbReference>
<protein>
    <recommendedName>
        <fullName evidence="7">HTH-type transcriptional regulatory protein TyrR</fullName>
    </recommendedName>
</protein>
<evidence type="ECO:0000256" key="2">
    <source>
        <dbReference type="ARBA" id="ARBA00022797"/>
    </source>
</evidence>
<dbReference type="PROSITE" id="PS00675">
    <property type="entry name" value="SIGMA54_INTERACT_1"/>
    <property type="match status" value="1"/>
</dbReference>
<dbReference type="Gene3D" id="1.10.10.60">
    <property type="entry name" value="Homeodomain-like"/>
    <property type="match status" value="1"/>
</dbReference>
<evidence type="ECO:0000313" key="10">
    <source>
        <dbReference type="EMBL" id="QDI90507.1"/>
    </source>
</evidence>
<proteinExistence type="predicted"/>
<evidence type="ECO:0000259" key="9">
    <source>
        <dbReference type="PROSITE" id="PS50112"/>
    </source>
</evidence>
<dbReference type="Gene3D" id="3.40.50.300">
    <property type="entry name" value="P-loop containing nucleotide triphosphate hydrolases"/>
    <property type="match status" value="1"/>
</dbReference>
<dbReference type="InterPro" id="IPR058031">
    <property type="entry name" value="AAA_lid_NorR"/>
</dbReference>
<dbReference type="GO" id="GO:0003677">
    <property type="term" value="F:DNA binding"/>
    <property type="evidence" value="ECO:0007669"/>
    <property type="project" value="UniProtKB-KW"/>
</dbReference>
<organism evidence="10 11">
    <name type="scientific">Salicibibacter halophilus</name>
    <dbReference type="NCBI Taxonomy" id="2502791"/>
    <lineage>
        <taxon>Bacteria</taxon>
        <taxon>Bacillati</taxon>
        <taxon>Bacillota</taxon>
        <taxon>Bacilli</taxon>
        <taxon>Bacillales</taxon>
        <taxon>Bacillaceae</taxon>
        <taxon>Salicibibacter</taxon>
    </lineage>
</organism>
<keyword evidence="2" id="KW-0058">Aromatic hydrocarbons catabolism</keyword>
<dbReference type="SUPFAM" id="SSF46689">
    <property type="entry name" value="Homeodomain-like"/>
    <property type="match status" value="1"/>
</dbReference>
<evidence type="ECO:0000256" key="3">
    <source>
        <dbReference type="ARBA" id="ARBA00022840"/>
    </source>
</evidence>
<dbReference type="InterPro" id="IPR025943">
    <property type="entry name" value="Sigma_54_int_dom_ATP-bd_2"/>
</dbReference>
<dbReference type="AlphaFoldDB" id="A0A514LF75"/>
<dbReference type="PROSITE" id="PS00688">
    <property type="entry name" value="SIGMA54_INTERACT_3"/>
    <property type="match status" value="1"/>
</dbReference>
<dbReference type="Pfam" id="PF00158">
    <property type="entry name" value="Sigma54_activat"/>
    <property type="match status" value="1"/>
</dbReference>
<dbReference type="PROSITE" id="PS50112">
    <property type="entry name" value="PAS"/>
    <property type="match status" value="1"/>
</dbReference>
<dbReference type="SUPFAM" id="SSF55785">
    <property type="entry name" value="PYP-like sensor domain (PAS domain)"/>
    <property type="match status" value="1"/>
</dbReference>
<dbReference type="Pfam" id="PF13426">
    <property type="entry name" value="PAS_9"/>
    <property type="match status" value="1"/>
</dbReference>
<reference evidence="11" key="1">
    <citation type="submission" date="2019-01" db="EMBL/GenBank/DDBJ databases">
        <title>Genomic analysis of Salicibibacter sp. NKC3-5.</title>
        <authorList>
            <person name="Oh Y.J."/>
        </authorList>
    </citation>
    <scope>NUCLEOTIDE SEQUENCE [LARGE SCALE GENOMIC DNA]</scope>
    <source>
        <strain evidence="11">NKC3-5</strain>
    </source>
</reference>
<gene>
    <name evidence="10" type="ORF">EPH95_04355</name>
</gene>
<dbReference type="InterPro" id="IPR030828">
    <property type="entry name" value="HTH_TyrR"/>
</dbReference>
<dbReference type="InterPro" id="IPR009057">
    <property type="entry name" value="Homeodomain-like_sf"/>
</dbReference>
<dbReference type="CDD" id="cd00009">
    <property type="entry name" value="AAA"/>
    <property type="match status" value="1"/>
</dbReference>
<dbReference type="KEGG" id="sale:EPH95_04355"/>
<evidence type="ECO:0000256" key="5">
    <source>
        <dbReference type="ARBA" id="ARBA00023125"/>
    </source>
</evidence>
<dbReference type="SMART" id="SM00382">
    <property type="entry name" value="AAA"/>
    <property type="match status" value="1"/>
</dbReference>
<feature type="domain" description="Sigma-54 factor interaction" evidence="8">
    <location>
        <begin position="174"/>
        <end position="402"/>
    </location>
</feature>
<keyword evidence="1" id="KW-0547">Nucleotide-binding</keyword>
<dbReference type="SUPFAM" id="SSF52540">
    <property type="entry name" value="P-loop containing nucleoside triphosphate hydrolases"/>
    <property type="match status" value="1"/>
</dbReference>
<accession>A0A514LF75</accession>
<dbReference type="CDD" id="cd00130">
    <property type="entry name" value="PAS"/>
    <property type="match status" value="1"/>
</dbReference>
<keyword evidence="3" id="KW-0067">ATP-binding</keyword>
<dbReference type="GO" id="GO:0005524">
    <property type="term" value="F:ATP binding"/>
    <property type="evidence" value="ECO:0007669"/>
    <property type="project" value="UniProtKB-KW"/>
</dbReference>
<dbReference type="GO" id="GO:0006355">
    <property type="term" value="P:regulation of DNA-templated transcription"/>
    <property type="evidence" value="ECO:0007669"/>
    <property type="project" value="InterPro"/>
</dbReference>
<dbReference type="Pfam" id="PF25601">
    <property type="entry name" value="AAA_lid_14"/>
    <property type="match status" value="1"/>
</dbReference>
<keyword evidence="11" id="KW-1185">Reference proteome</keyword>
<dbReference type="EMBL" id="CP035485">
    <property type="protein sequence ID" value="QDI90507.1"/>
    <property type="molecule type" value="Genomic_DNA"/>
</dbReference>
<evidence type="ECO:0000256" key="1">
    <source>
        <dbReference type="ARBA" id="ARBA00022741"/>
    </source>
</evidence>
<dbReference type="Proteomes" id="UP000319756">
    <property type="component" value="Chromosome"/>
</dbReference>
<dbReference type="InterPro" id="IPR000014">
    <property type="entry name" value="PAS"/>
</dbReference>
<evidence type="ECO:0000259" key="8">
    <source>
        <dbReference type="PROSITE" id="PS50045"/>
    </source>
</evidence>
<keyword evidence="6" id="KW-0804">Transcription</keyword>
<evidence type="ECO:0000256" key="4">
    <source>
        <dbReference type="ARBA" id="ARBA00023015"/>
    </source>
</evidence>